<reference evidence="10" key="1">
    <citation type="submission" date="2020-11" db="EMBL/GenBank/DDBJ databases">
        <title>Multidrug resistant novel bacterium Savagea serpentis sp. nov., isolated from the scats of a vine snake (Ahaetulla nasuta).</title>
        <authorList>
            <person name="Venkata Ramana V."/>
            <person name="Vikas Patil S."/>
            <person name="Yogita Lugani V."/>
        </authorList>
    </citation>
    <scope>NUCLEOTIDE SEQUENCE</scope>
    <source>
        <strain evidence="10">SN6</strain>
    </source>
</reference>
<comment type="subcellular location">
    <subcellularLocation>
        <location evidence="8">Cytoplasm</location>
    </subcellularLocation>
</comment>
<evidence type="ECO:0000256" key="5">
    <source>
        <dbReference type="ARBA" id="ARBA00022840"/>
    </source>
</evidence>
<protein>
    <recommendedName>
        <fullName evidence="8">Cytidylate kinase</fullName>
        <shortName evidence="8">CK</shortName>
        <ecNumber evidence="8">2.7.4.25</ecNumber>
    </recommendedName>
    <alternativeName>
        <fullName evidence="8">Cytidine monophosphate kinase</fullName>
        <shortName evidence="8">CMP kinase</shortName>
    </alternativeName>
</protein>
<evidence type="ECO:0000256" key="4">
    <source>
        <dbReference type="ARBA" id="ARBA00022777"/>
    </source>
</evidence>
<name>A0A8J7KS05_9BACL</name>
<dbReference type="EC" id="2.7.4.25" evidence="8"/>
<dbReference type="RefSeq" id="WP_194561526.1">
    <property type="nucleotide sequence ID" value="NZ_JADKPV010000001.1"/>
</dbReference>
<sequence>MTERISIAIDGPAAAGKSTIAKIVAESLGYAYIDTGAMYRALTWKAQQQQIDVTDEALLADLLRSITIELKPSPKGQLVYVDGEEVTDVIRTSEVTNAVSQVATHESVRERMVELQRTIGEAGAVVMDGRDIGTAVLPFAQLKIFMTASVEERAERRYAENKSRGIETPLDELKKEIRKRDQLDTEREHSPLVQAEDALLIDTTGRTIEEVAREIEQLAKERITK</sequence>
<feature type="domain" description="Cytidylate kinase" evidence="9">
    <location>
        <begin position="7"/>
        <end position="220"/>
    </location>
</feature>
<evidence type="ECO:0000256" key="1">
    <source>
        <dbReference type="ARBA" id="ARBA00009427"/>
    </source>
</evidence>
<evidence type="ECO:0000313" key="10">
    <source>
        <dbReference type="EMBL" id="MBF4500064.1"/>
    </source>
</evidence>
<evidence type="ECO:0000256" key="7">
    <source>
        <dbReference type="ARBA" id="ARBA00048478"/>
    </source>
</evidence>
<comment type="catalytic activity">
    <reaction evidence="7 8">
        <text>CMP + ATP = CDP + ADP</text>
        <dbReference type="Rhea" id="RHEA:11600"/>
        <dbReference type="ChEBI" id="CHEBI:30616"/>
        <dbReference type="ChEBI" id="CHEBI:58069"/>
        <dbReference type="ChEBI" id="CHEBI:60377"/>
        <dbReference type="ChEBI" id="CHEBI:456216"/>
        <dbReference type="EC" id="2.7.4.25"/>
    </reaction>
</comment>
<proteinExistence type="inferred from homology"/>
<gene>
    <name evidence="8" type="primary">cmk</name>
    <name evidence="10" type="ORF">IRY55_01710</name>
</gene>
<dbReference type="Pfam" id="PF02224">
    <property type="entry name" value="Cytidylate_kin"/>
    <property type="match status" value="1"/>
</dbReference>
<keyword evidence="3 8" id="KW-0547">Nucleotide-binding</keyword>
<dbReference type="PANTHER" id="PTHR21299:SF2">
    <property type="entry name" value="CYTIDYLATE KINASE"/>
    <property type="match status" value="1"/>
</dbReference>
<dbReference type="GO" id="GO:0005829">
    <property type="term" value="C:cytosol"/>
    <property type="evidence" value="ECO:0007669"/>
    <property type="project" value="TreeGrafter"/>
</dbReference>
<dbReference type="InterPro" id="IPR011994">
    <property type="entry name" value="Cytidylate_kinase_dom"/>
</dbReference>
<dbReference type="EMBL" id="JADKPV010000001">
    <property type="protein sequence ID" value="MBF4500064.1"/>
    <property type="molecule type" value="Genomic_DNA"/>
</dbReference>
<evidence type="ECO:0000256" key="8">
    <source>
        <dbReference type="HAMAP-Rule" id="MF_00238"/>
    </source>
</evidence>
<evidence type="ECO:0000313" key="11">
    <source>
        <dbReference type="Proteomes" id="UP000622653"/>
    </source>
</evidence>
<evidence type="ECO:0000259" key="9">
    <source>
        <dbReference type="Pfam" id="PF02224"/>
    </source>
</evidence>
<keyword evidence="8" id="KW-0963">Cytoplasm</keyword>
<comment type="similarity">
    <text evidence="1 8">Belongs to the cytidylate kinase family. Type 1 subfamily.</text>
</comment>
<dbReference type="GO" id="GO:0006220">
    <property type="term" value="P:pyrimidine nucleotide metabolic process"/>
    <property type="evidence" value="ECO:0007669"/>
    <property type="project" value="UniProtKB-UniRule"/>
</dbReference>
<dbReference type="Gene3D" id="3.40.50.300">
    <property type="entry name" value="P-loop containing nucleotide triphosphate hydrolases"/>
    <property type="match status" value="1"/>
</dbReference>
<dbReference type="SUPFAM" id="SSF52540">
    <property type="entry name" value="P-loop containing nucleoside triphosphate hydrolases"/>
    <property type="match status" value="1"/>
</dbReference>
<organism evidence="10 11">
    <name type="scientific">Savagea serpentis</name>
    <dbReference type="NCBI Taxonomy" id="2785297"/>
    <lineage>
        <taxon>Bacteria</taxon>
        <taxon>Bacillati</taxon>
        <taxon>Bacillota</taxon>
        <taxon>Bacilli</taxon>
        <taxon>Bacillales</taxon>
        <taxon>Caryophanaceae</taxon>
        <taxon>Savagea</taxon>
    </lineage>
</organism>
<evidence type="ECO:0000256" key="3">
    <source>
        <dbReference type="ARBA" id="ARBA00022741"/>
    </source>
</evidence>
<dbReference type="GO" id="GO:0015949">
    <property type="term" value="P:nucleobase-containing small molecule interconversion"/>
    <property type="evidence" value="ECO:0007669"/>
    <property type="project" value="TreeGrafter"/>
</dbReference>
<keyword evidence="2 8" id="KW-0808">Transferase</keyword>
<evidence type="ECO:0000256" key="6">
    <source>
        <dbReference type="ARBA" id="ARBA00047615"/>
    </source>
</evidence>
<dbReference type="PANTHER" id="PTHR21299">
    <property type="entry name" value="CYTIDYLATE KINASE/PANTOATE-BETA-ALANINE LIGASE"/>
    <property type="match status" value="1"/>
</dbReference>
<accession>A0A8J7KS05</accession>
<dbReference type="NCBIfam" id="TIGR00017">
    <property type="entry name" value="cmk"/>
    <property type="match status" value="1"/>
</dbReference>
<dbReference type="GO" id="GO:0036431">
    <property type="term" value="F:dCMP kinase activity"/>
    <property type="evidence" value="ECO:0007669"/>
    <property type="project" value="InterPro"/>
</dbReference>
<feature type="binding site" evidence="8">
    <location>
        <begin position="11"/>
        <end position="19"/>
    </location>
    <ligand>
        <name>ATP</name>
        <dbReference type="ChEBI" id="CHEBI:30616"/>
    </ligand>
</feature>
<comment type="catalytic activity">
    <reaction evidence="6 8">
        <text>dCMP + ATP = dCDP + ADP</text>
        <dbReference type="Rhea" id="RHEA:25094"/>
        <dbReference type="ChEBI" id="CHEBI:30616"/>
        <dbReference type="ChEBI" id="CHEBI:57566"/>
        <dbReference type="ChEBI" id="CHEBI:58593"/>
        <dbReference type="ChEBI" id="CHEBI:456216"/>
        <dbReference type="EC" id="2.7.4.25"/>
    </reaction>
</comment>
<dbReference type="AlphaFoldDB" id="A0A8J7KS05"/>
<dbReference type="InterPro" id="IPR003136">
    <property type="entry name" value="Cytidylate_kin"/>
</dbReference>
<keyword evidence="5 8" id="KW-0067">ATP-binding</keyword>
<dbReference type="GO" id="GO:0005524">
    <property type="term" value="F:ATP binding"/>
    <property type="evidence" value="ECO:0007669"/>
    <property type="project" value="UniProtKB-UniRule"/>
</dbReference>
<comment type="caution">
    <text evidence="10">The sequence shown here is derived from an EMBL/GenBank/DDBJ whole genome shotgun (WGS) entry which is preliminary data.</text>
</comment>
<dbReference type="InterPro" id="IPR027417">
    <property type="entry name" value="P-loop_NTPase"/>
</dbReference>
<keyword evidence="11" id="KW-1185">Reference proteome</keyword>
<keyword evidence="4 8" id="KW-0418">Kinase</keyword>
<evidence type="ECO:0000256" key="2">
    <source>
        <dbReference type="ARBA" id="ARBA00022679"/>
    </source>
</evidence>
<dbReference type="CDD" id="cd02020">
    <property type="entry name" value="CMPK"/>
    <property type="match status" value="1"/>
</dbReference>
<dbReference type="HAMAP" id="MF_00238">
    <property type="entry name" value="Cytidyl_kinase_type1"/>
    <property type="match status" value="1"/>
</dbReference>
<dbReference type="Proteomes" id="UP000622653">
    <property type="component" value="Unassembled WGS sequence"/>
</dbReference>